<evidence type="ECO:0000259" key="4">
    <source>
        <dbReference type="PROSITE" id="PS50097"/>
    </source>
</evidence>
<sequence length="472" mass="53581">MGFAIFNMGICCDLQVDVNGEEIFYVDKRILVSFSGRLSKLFGKAACTASPLKVIFHDFPGGAKGFELVVRFCYDNGRIDMTPYNIILLHCAANFMEMKSGSSRLPDLIDQMEKYFEGIHRWTWSELVLCLKQYQDLSAVPSSSTLLQKFLNMFVAKLVFLNVASPCASTSDKSSSQFSSDISGDSIKSYSSQATWWFEDLKFLNIDWFEKVVHEMMSKEFDHSTICSFIFYYQRSNFLGASPATEKGKIIEAVINLLYSLDKSSISSRGLFCLFSLAVFSKVSKSCKMKLEAMVGSKLDEAKIDNLLIPSPRGKKYMYDVNLILRLLKSFLVENQFSTSRLDKVACLMELYLAEVSADPYLKPPKFMALATSLPDFSRGSQNRIYLAIDMYLKVHSGLCQEEKMKVCSILKCEKHSAESLIDLAKNYKLEPRGACTSQRFKQKSLVQDTKHIRSVSNDSRFYAEHFLLYSN</sequence>
<comment type="similarity">
    <text evidence="3">Belongs to the NPH3 family.</text>
</comment>
<dbReference type="Pfam" id="PF00651">
    <property type="entry name" value="BTB"/>
    <property type="match status" value="1"/>
</dbReference>
<dbReference type="Gene3D" id="3.30.710.10">
    <property type="entry name" value="Potassium Channel Kv1.1, Chain A"/>
    <property type="match status" value="1"/>
</dbReference>
<dbReference type="Proteomes" id="UP000823749">
    <property type="component" value="Chromosome 13"/>
</dbReference>
<gene>
    <name evidence="6" type="ORF">RHGRI_037356</name>
</gene>
<dbReference type="EMBL" id="JACTNZ010000013">
    <property type="protein sequence ID" value="KAG5516602.1"/>
    <property type="molecule type" value="Genomic_DNA"/>
</dbReference>
<reference evidence="6 7" key="1">
    <citation type="submission" date="2020-08" db="EMBL/GenBank/DDBJ databases">
        <title>Plant Genome Project.</title>
        <authorList>
            <person name="Zhang R.-G."/>
        </authorList>
    </citation>
    <scope>NUCLEOTIDE SEQUENCE [LARGE SCALE GENOMIC DNA]</scope>
    <source>
        <strain evidence="6">WSP0</strain>
        <tissue evidence="6">Leaf</tissue>
    </source>
</reference>
<feature type="domain" description="BTB" evidence="4">
    <location>
        <begin position="12"/>
        <end position="76"/>
    </location>
</feature>
<evidence type="ECO:0000256" key="1">
    <source>
        <dbReference type="ARBA" id="ARBA00004906"/>
    </source>
</evidence>
<name>A0AAV6HU98_9ERIC</name>
<dbReference type="PROSITE" id="PS51649">
    <property type="entry name" value="NPH3"/>
    <property type="match status" value="1"/>
</dbReference>
<dbReference type="InterPro" id="IPR011333">
    <property type="entry name" value="SKP1/BTB/POZ_sf"/>
</dbReference>
<dbReference type="SUPFAM" id="SSF54695">
    <property type="entry name" value="POZ domain"/>
    <property type="match status" value="1"/>
</dbReference>
<comment type="pathway">
    <text evidence="1">Protein modification; protein ubiquitination.</text>
</comment>
<keyword evidence="2" id="KW-0833">Ubl conjugation pathway</keyword>
<evidence type="ECO:0000256" key="3">
    <source>
        <dbReference type="PROSITE-ProRule" id="PRU00982"/>
    </source>
</evidence>
<evidence type="ECO:0000256" key="2">
    <source>
        <dbReference type="ARBA" id="ARBA00022786"/>
    </source>
</evidence>
<dbReference type="AlphaFoldDB" id="A0AAV6HU98"/>
<dbReference type="SMART" id="SM00225">
    <property type="entry name" value="BTB"/>
    <property type="match status" value="1"/>
</dbReference>
<dbReference type="InterPro" id="IPR000210">
    <property type="entry name" value="BTB/POZ_dom"/>
</dbReference>
<evidence type="ECO:0008006" key="8">
    <source>
        <dbReference type="Google" id="ProtNLM"/>
    </source>
</evidence>
<evidence type="ECO:0000313" key="6">
    <source>
        <dbReference type="EMBL" id="KAG5516602.1"/>
    </source>
</evidence>
<keyword evidence="7" id="KW-1185">Reference proteome</keyword>
<accession>A0AAV6HU98</accession>
<feature type="domain" description="NPH3" evidence="5">
    <location>
        <begin position="195"/>
        <end position="445"/>
    </location>
</feature>
<evidence type="ECO:0000259" key="5">
    <source>
        <dbReference type="PROSITE" id="PS51649"/>
    </source>
</evidence>
<proteinExistence type="inferred from homology"/>
<organism evidence="6 7">
    <name type="scientific">Rhododendron griersonianum</name>
    <dbReference type="NCBI Taxonomy" id="479676"/>
    <lineage>
        <taxon>Eukaryota</taxon>
        <taxon>Viridiplantae</taxon>
        <taxon>Streptophyta</taxon>
        <taxon>Embryophyta</taxon>
        <taxon>Tracheophyta</taxon>
        <taxon>Spermatophyta</taxon>
        <taxon>Magnoliopsida</taxon>
        <taxon>eudicotyledons</taxon>
        <taxon>Gunneridae</taxon>
        <taxon>Pentapetalae</taxon>
        <taxon>asterids</taxon>
        <taxon>Ericales</taxon>
        <taxon>Ericaceae</taxon>
        <taxon>Ericoideae</taxon>
        <taxon>Rhodoreae</taxon>
        <taxon>Rhododendron</taxon>
    </lineage>
</organism>
<comment type="caution">
    <text evidence="6">The sequence shown here is derived from an EMBL/GenBank/DDBJ whole genome shotgun (WGS) entry which is preliminary data.</text>
</comment>
<dbReference type="InterPro" id="IPR043454">
    <property type="entry name" value="NPH3/RPT2-like"/>
</dbReference>
<dbReference type="Pfam" id="PF03000">
    <property type="entry name" value="NPH3"/>
    <property type="match status" value="1"/>
</dbReference>
<dbReference type="InterPro" id="IPR027356">
    <property type="entry name" value="NPH3_dom"/>
</dbReference>
<dbReference type="PROSITE" id="PS50097">
    <property type="entry name" value="BTB"/>
    <property type="match status" value="1"/>
</dbReference>
<evidence type="ECO:0000313" key="7">
    <source>
        <dbReference type="Proteomes" id="UP000823749"/>
    </source>
</evidence>
<dbReference type="PANTHER" id="PTHR32370">
    <property type="entry name" value="OS12G0117600 PROTEIN"/>
    <property type="match status" value="1"/>
</dbReference>
<protein>
    <recommendedName>
        <fullName evidence="8">Phototropic-responsive NPH3 family protein</fullName>
    </recommendedName>
</protein>